<proteinExistence type="predicted"/>
<evidence type="ECO:0000313" key="2">
    <source>
        <dbReference type="Proteomes" id="UP001529510"/>
    </source>
</evidence>
<sequence length="50" mass="5770">VSTDLPERQRQIEDLLRDLSLYQEQLSKLSIWASTTKNQLEQSPTAVDPK</sequence>
<feature type="non-terminal residue" evidence="1">
    <location>
        <position position="1"/>
    </location>
</feature>
<dbReference type="AlphaFoldDB" id="A0ABD0RZY0"/>
<keyword evidence="2" id="KW-1185">Reference proteome</keyword>
<accession>A0ABD0RZY0</accession>
<dbReference type="Proteomes" id="UP001529510">
    <property type="component" value="Unassembled WGS sequence"/>
</dbReference>
<comment type="caution">
    <text evidence="1">The sequence shown here is derived from an EMBL/GenBank/DDBJ whole genome shotgun (WGS) entry which is preliminary data.</text>
</comment>
<reference evidence="1 2" key="1">
    <citation type="submission" date="2024-05" db="EMBL/GenBank/DDBJ databases">
        <title>Genome sequencing and assembly of Indian major carp, Cirrhinus mrigala (Hamilton, 1822).</title>
        <authorList>
            <person name="Mohindra V."/>
            <person name="Chowdhury L.M."/>
            <person name="Lal K."/>
            <person name="Jena J.K."/>
        </authorList>
    </citation>
    <scope>NUCLEOTIDE SEQUENCE [LARGE SCALE GENOMIC DNA]</scope>
    <source>
        <strain evidence="1">CM1030</strain>
        <tissue evidence="1">Blood</tissue>
    </source>
</reference>
<evidence type="ECO:0000313" key="1">
    <source>
        <dbReference type="EMBL" id="KAL0204113.1"/>
    </source>
</evidence>
<name>A0ABD0RZY0_CIRMR</name>
<evidence type="ECO:0008006" key="3">
    <source>
        <dbReference type="Google" id="ProtNLM"/>
    </source>
</evidence>
<gene>
    <name evidence="1" type="ORF">M9458_002131</name>
</gene>
<protein>
    <recommendedName>
        <fullName evidence="3">Dystrophin</fullName>
    </recommendedName>
</protein>
<organism evidence="1 2">
    <name type="scientific">Cirrhinus mrigala</name>
    <name type="common">Mrigala</name>
    <dbReference type="NCBI Taxonomy" id="683832"/>
    <lineage>
        <taxon>Eukaryota</taxon>
        <taxon>Metazoa</taxon>
        <taxon>Chordata</taxon>
        <taxon>Craniata</taxon>
        <taxon>Vertebrata</taxon>
        <taxon>Euteleostomi</taxon>
        <taxon>Actinopterygii</taxon>
        <taxon>Neopterygii</taxon>
        <taxon>Teleostei</taxon>
        <taxon>Ostariophysi</taxon>
        <taxon>Cypriniformes</taxon>
        <taxon>Cyprinidae</taxon>
        <taxon>Labeoninae</taxon>
        <taxon>Labeonini</taxon>
        <taxon>Cirrhinus</taxon>
    </lineage>
</organism>
<dbReference type="EMBL" id="JAMKFB020000001">
    <property type="protein sequence ID" value="KAL0204113.1"/>
    <property type="molecule type" value="Genomic_DNA"/>
</dbReference>
<feature type="non-terminal residue" evidence="1">
    <location>
        <position position="50"/>
    </location>
</feature>